<dbReference type="Proteomes" id="UP001321014">
    <property type="component" value="Unassembled WGS sequence"/>
</dbReference>
<evidence type="ECO:0000313" key="2">
    <source>
        <dbReference type="EMBL" id="MCU9837566.1"/>
    </source>
</evidence>
<dbReference type="EMBL" id="JAOVQN010000005">
    <property type="protein sequence ID" value="MCU9837566.1"/>
    <property type="molecule type" value="Genomic_DNA"/>
</dbReference>
<comment type="caution">
    <text evidence="2">The sequence shown here is derived from an EMBL/GenBank/DDBJ whole genome shotgun (WGS) entry which is preliminary data.</text>
</comment>
<keyword evidence="3" id="KW-1185">Reference proteome</keyword>
<reference evidence="2 3" key="1">
    <citation type="submission" date="2022-10" db="EMBL/GenBank/DDBJ databases">
        <title>Ruegeria sp. nov., isolated from ocean surface water.</title>
        <authorList>
            <person name="He W."/>
            <person name="Wang L."/>
            <person name="Zhang D.-F."/>
        </authorList>
    </citation>
    <scope>NUCLEOTIDE SEQUENCE [LARGE SCALE GENOMIC DNA]</scope>
    <source>
        <strain evidence="2 3">WL0004</strain>
    </source>
</reference>
<evidence type="ECO:0000313" key="3">
    <source>
        <dbReference type="Proteomes" id="UP001321014"/>
    </source>
</evidence>
<sequence>MSILEAIDDLRQHLSTMTRAWNACQSDPDREAATSQHLYLAADAAAQDVGAVLAAMAREAWPDVLALGLDPEDRDGLRWSVTQGVTSDALAFVLACADAAAAFRYWQDHDDHGAALDRVTLTASQWLLGAPPALPEDDTVRQALAEGAEARQAHRAQNAGRERANHQRASKAQQRAEAARAACGTDDLLEAARELAGDALAALAQVYGWDDPQAFQREAGHNNGKLRKLLERDADRL</sequence>
<gene>
    <name evidence="2" type="ORF">OEZ49_07285</name>
</gene>
<protein>
    <submittedName>
        <fullName evidence="2">Uncharacterized protein</fullName>
    </submittedName>
</protein>
<proteinExistence type="predicted"/>
<dbReference type="RefSeq" id="WP_263387682.1">
    <property type="nucleotide sequence ID" value="NZ_JAOVQN010000005.1"/>
</dbReference>
<evidence type="ECO:0000256" key="1">
    <source>
        <dbReference type="SAM" id="MobiDB-lite"/>
    </source>
</evidence>
<organism evidence="2 3">
    <name type="scientific">Ruegeria marisflavi</name>
    <dbReference type="NCBI Taxonomy" id="2984152"/>
    <lineage>
        <taxon>Bacteria</taxon>
        <taxon>Pseudomonadati</taxon>
        <taxon>Pseudomonadota</taxon>
        <taxon>Alphaproteobacteria</taxon>
        <taxon>Rhodobacterales</taxon>
        <taxon>Roseobacteraceae</taxon>
        <taxon>Ruegeria</taxon>
    </lineage>
</organism>
<accession>A0ABT2WNU9</accession>
<feature type="region of interest" description="Disordered" evidence="1">
    <location>
        <begin position="152"/>
        <end position="177"/>
    </location>
</feature>
<name>A0ABT2WNU9_9RHOB</name>